<dbReference type="Proteomes" id="UP000663834">
    <property type="component" value="Unassembled WGS sequence"/>
</dbReference>
<sequence length="158" mass="16216">MANARILGIVAAALIGAAWVFYVAGNAAPSWTGTNGYSNGLWQTCYSGSCTKLDDFLSIDSKLLAARAFMTLACIVTPFAAGCLIFVIVMNKFESLFLWIGKGLSSVSFIFGLIGMATGISSFNSPIGGTLGAAAGVSIVGVILNFIGAIVAGFIRAA</sequence>
<keyword evidence="1" id="KW-0472">Membrane</keyword>
<evidence type="ECO:0000313" key="2">
    <source>
        <dbReference type="EMBL" id="CAF1122981.1"/>
    </source>
</evidence>
<reference evidence="2" key="1">
    <citation type="submission" date="2021-02" db="EMBL/GenBank/DDBJ databases">
        <authorList>
            <person name="Nowell W R."/>
        </authorList>
    </citation>
    <scope>NUCLEOTIDE SEQUENCE</scope>
</reference>
<evidence type="ECO:0000313" key="3">
    <source>
        <dbReference type="EMBL" id="CAF1641612.1"/>
    </source>
</evidence>
<accession>A0A814QQX8</accession>
<name>A0A814QQX8_9BILA</name>
<feature type="transmembrane region" description="Helical" evidence="1">
    <location>
        <begin position="64"/>
        <end position="89"/>
    </location>
</feature>
<gene>
    <name evidence="2" type="ORF">CJN711_LOCUS8168</name>
    <name evidence="3" type="ORF">KQP761_LOCUS28174</name>
</gene>
<keyword evidence="1" id="KW-0812">Transmembrane</keyword>
<keyword evidence="1" id="KW-1133">Transmembrane helix</keyword>
<proteinExistence type="predicted"/>
<feature type="transmembrane region" description="Helical" evidence="1">
    <location>
        <begin position="7"/>
        <end position="25"/>
    </location>
</feature>
<evidence type="ECO:0000313" key="4">
    <source>
        <dbReference type="Proteomes" id="UP000663855"/>
    </source>
</evidence>
<dbReference type="EMBL" id="CAJNOV010002947">
    <property type="protein sequence ID" value="CAF1122981.1"/>
    <property type="molecule type" value="Genomic_DNA"/>
</dbReference>
<dbReference type="Gene3D" id="1.20.140.150">
    <property type="match status" value="1"/>
</dbReference>
<dbReference type="Proteomes" id="UP000663855">
    <property type="component" value="Unassembled WGS sequence"/>
</dbReference>
<protein>
    <submittedName>
        <fullName evidence="2">Uncharacterized protein</fullName>
    </submittedName>
</protein>
<evidence type="ECO:0000256" key="1">
    <source>
        <dbReference type="SAM" id="Phobius"/>
    </source>
</evidence>
<feature type="transmembrane region" description="Helical" evidence="1">
    <location>
        <begin position="132"/>
        <end position="155"/>
    </location>
</feature>
<organism evidence="2 4">
    <name type="scientific">Rotaria magnacalcarata</name>
    <dbReference type="NCBI Taxonomy" id="392030"/>
    <lineage>
        <taxon>Eukaryota</taxon>
        <taxon>Metazoa</taxon>
        <taxon>Spiralia</taxon>
        <taxon>Gnathifera</taxon>
        <taxon>Rotifera</taxon>
        <taxon>Eurotatoria</taxon>
        <taxon>Bdelloidea</taxon>
        <taxon>Philodinida</taxon>
        <taxon>Philodinidae</taxon>
        <taxon>Rotaria</taxon>
    </lineage>
</organism>
<dbReference type="OrthoDB" id="10011573at2759"/>
<dbReference type="AlphaFoldDB" id="A0A814QQX8"/>
<comment type="caution">
    <text evidence="2">The sequence shown here is derived from an EMBL/GenBank/DDBJ whole genome shotgun (WGS) entry which is preliminary data.</text>
</comment>
<feature type="transmembrane region" description="Helical" evidence="1">
    <location>
        <begin position="96"/>
        <end position="120"/>
    </location>
</feature>
<dbReference type="EMBL" id="CAJNOW010015403">
    <property type="protein sequence ID" value="CAF1641612.1"/>
    <property type="molecule type" value="Genomic_DNA"/>
</dbReference>